<dbReference type="AlphaFoldDB" id="A0A1S6HPZ8"/>
<evidence type="ECO:0000313" key="2">
    <source>
        <dbReference type="EMBL" id="AQS37569.1"/>
    </source>
</evidence>
<accession>A0A1S6HPZ8</accession>
<dbReference type="KEGG" id="spsw:Sps_02415"/>
<gene>
    <name evidence="2" type="ORF">Sps_02415</name>
</gene>
<dbReference type="Proteomes" id="UP000189545">
    <property type="component" value="Chromosome"/>
</dbReference>
<feature type="transmembrane region" description="Helical" evidence="1">
    <location>
        <begin position="20"/>
        <end position="43"/>
    </location>
</feature>
<organism evidence="2 3">
    <name type="scientific">Shewanella psychrophila</name>
    <dbReference type="NCBI Taxonomy" id="225848"/>
    <lineage>
        <taxon>Bacteria</taxon>
        <taxon>Pseudomonadati</taxon>
        <taxon>Pseudomonadota</taxon>
        <taxon>Gammaproteobacteria</taxon>
        <taxon>Alteromonadales</taxon>
        <taxon>Shewanellaceae</taxon>
        <taxon>Shewanella</taxon>
    </lineage>
</organism>
<feature type="transmembrane region" description="Helical" evidence="1">
    <location>
        <begin position="64"/>
        <end position="94"/>
    </location>
</feature>
<evidence type="ECO:0000256" key="1">
    <source>
        <dbReference type="SAM" id="Phobius"/>
    </source>
</evidence>
<dbReference type="STRING" id="225848.Sps_02415"/>
<keyword evidence="1" id="KW-1133">Transmembrane helix</keyword>
<reference evidence="2 3" key="1">
    <citation type="submission" date="2016-03" db="EMBL/GenBank/DDBJ databases">
        <title>Complete genome sequence of Shewanella psychrophila WP2, a deep sea bacterium isolated from west Pacific sediment.</title>
        <authorList>
            <person name="Xu G."/>
            <person name="Jian H."/>
        </authorList>
    </citation>
    <scope>NUCLEOTIDE SEQUENCE [LARGE SCALE GENOMIC DNA]</scope>
    <source>
        <strain evidence="2 3">WP2</strain>
    </source>
</reference>
<evidence type="ECO:0000313" key="3">
    <source>
        <dbReference type="Proteomes" id="UP000189545"/>
    </source>
</evidence>
<dbReference type="EMBL" id="CP014782">
    <property type="protein sequence ID" value="AQS37569.1"/>
    <property type="molecule type" value="Genomic_DNA"/>
</dbReference>
<name>A0A1S6HPZ8_9GAMM</name>
<proteinExistence type="predicted"/>
<sequence>MISTTSERVSVDDPSLAHFLYALMSAFPILFLPTLVGLFINLGQRTSCSGAMISSHLRWQRHSIIGFMLMGGIGLSLTQIWLSSLVYLVAILWFCHRIVKGWLNLTDGAAV</sequence>
<keyword evidence="1" id="KW-0812">Transmembrane</keyword>
<keyword evidence="3" id="KW-1185">Reference proteome</keyword>
<dbReference type="RefSeq" id="WP_077752723.1">
    <property type="nucleotide sequence ID" value="NZ_CP014782.1"/>
</dbReference>
<dbReference type="OrthoDB" id="5405464at2"/>
<keyword evidence="1" id="KW-0472">Membrane</keyword>
<protein>
    <submittedName>
        <fullName evidence="2">Putative membrane protein</fullName>
    </submittedName>
</protein>